<dbReference type="AlphaFoldDB" id="A0A812WQA9"/>
<proteinExistence type="predicted"/>
<protein>
    <submittedName>
        <fullName evidence="1">Uncharacterized protein</fullName>
    </submittedName>
</protein>
<organism evidence="1 2">
    <name type="scientific">Symbiodinium necroappetens</name>
    <dbReference type="NCBI Taxonomy" id="1628268"/>
    <lineage>
        <taxon>Eukaryota</taxon>
        <taxon>Sar</taxon>
        <taxon>Alveolata</taxon>
        <taxon>Dinophyceae</taxon>
        <taxon>Suessiales</taxon>
        <taxon>Symbiodiniaceae</taxon>
        <taxon>Symbiodinium</taxon>
    </lineage>
</organism>
<gene>
    <name evidence="1" type="ORF">SNEC2469_LOCUS19898</name>
</gene>
<comment type="caution">
    <text evidence="1">The sequence shown here is derived from an EMBL/GenBank/DDBJ whole genome shotgun (WGS) entry which is preliminary data.</text>
</comment>
<keyword evidence="2" id="KW-1185">Reference proteome</keyword>
<evidence type="ECO:0000313" key="1">
    <source>
        <dbReference type="EMBL" id="CAE7691031.1"/>
    </source>
</evidence>
<dbReference type="Proteomes" id="UP000601435">
    <property type="component" value="Unassembled WGS sequence"/>
</dbReference>
<evidence type="ECO:0000313" key="2">
    <source>
        <dbReference type="Proteomes" id="UP000601435"/>
    </source>
</evidence>
<reference evidence="1" key="1">
    <citation type="submission" date="2021-02" db="EMBL/GenBank/DDBJ databases">
        <authorList>
            <person name="Dougan E. K."/>
            <person name="Rhodes N."/>
            <person name="Thang M."/>
            <person name="Chan C."/>
        </authorList>
    </citation>
    <scope>NUCLEOTIDE SEQUENCE</scope>
</reference>
<name>A0A812WQA9_9DINO</name>
<accession>A0A812WQA9</accession>
<dbReference type="EMBL" id="CAJNJA010034332">
    <property type="protein sequence ID" value="CAE7691031.1"/>
    <property type="molecule type" value="Genomic_DNA"/>
</dbReference>
<sequence length="100" mass="11236">MPSEAEISGHAPGLRDFLKQVPEGRRLALLEDTYSLARATELTQDAKDFGAAKRLSSTGALVQHVAWIDQNGHSSHGNYSLRRFRVDWGRLNRWYVLTIG</sequence>